<dbReference type="RefSeq" id="WP_201084828.1">
    <property type="nucleotide sequence ID" value="NZ_CAJNAY010000029.1"/>
</dbReference>
<dbReference type="Proteomes" id="UP000675121">
    <property type="component" value="Unassembled WGS sequence"/>
</dbReference>
<accession>A0A9N8QU41</accession>
<gene>
    <name evidence="1" type="ORF">R70211_02237</name>
</gene>
<dbReference type="AlphaFoldDB" id="A0A9N8QU41"/>
<evidence type="ECO:0000313" key="1">
    <source>
        <dbReference type="EMBL" id="CAE6882973.1"/>
    </source>
</evidence>
<protein>
    <submittedName>
        <fullName evidence="1">Uncharacterized protein</fullName>
    </submittedName>
</protein>
<reference evidence="1" key="1">
    <citation type="submission" date="2021-02" db="EMBL/GenBank/DDBJ databases">
        <authorList>
            <person name="Vanwijnsberghe S."/>
        </authorList>
    </citation>
    <scope>NUCLEOTIDE SEQUENCE</scope>
    <source>
        <strain evidence="1">R-70211</strain>
    </source>
</reference>
<name>A0A9N8QU41_9BURK</name>
<proteinExistence type="predicted"/>
<comment type="caution">
    <text evidence="1">The sequence shown here is derived from an EMBL/GenBank/DDBJ whole genome shotgun (WGS) entry which is preliminary data.</text>
</comment>
<organism evidence="1 2">
    <name type="scientific">Paraburkholderia domus</name>
    <dbReference type="NCBI Taxonomy" id="2793075"/>
    <lineage>
        <taxon>Bacteria</taxon>
        <taxon>Pseudomonadati</taxon>
        <taxon>Pseudomonadota</taxon>
        <taxon>Betaproteobacteria</taxon>
        <taxon>Burkholderiales</taxon>
        <taxon>Burkholderiaceae</taxon>
        <taxon>Paraburkholderia</taxon>
    </lineage>
</organism>
<sequence length="177" mass="19340">MCTTNALVRVDLSDLNELGVSPLDRQSLPPAPSLSNEKVAMQSRSVAEPVIQRFDCDVSTAPRPLLIRGAIAEKFAVNADHDKSSGGLVEITYSVDLARDAELAQTIHVDTVESGKQPLRRDPQGVRRAPLDHIGFIQSVLLPLLATFEPRGSLYVEPACSSSRQRLLWRAWTLGEA</sequence>
<dbReference type="EMBL" id="CAJNAS010000005">
    <property type="protein sequence ID" value="CAE6882973.1"/>
    <property type="molecule type" value="Genomic_DNA"/>
</dbReference>
<evidence type="ECO:0000313" key="2">
    <source>
        <dbReference type="Proteomes" id="UP000675121"/>
    </source>
</evidence>
<keyword evidence="2" id="KW-1185">Reference proteome</keyword>